<evidence type="ECO:0000313" key="2">
    <source>
        <dbReference type="WBParaSite" id="ES5_v2.g14935.t1"/>
    </source>
</evidence>
<reference evidence="2" key="1">
    <citation type="submission" date="2022-11" db="UniProtKB">
        <authorList>
            <consortium name="WormBaseParasite"/>
        </authorList>
    </citation>
    <scope>IDENTIFICATION</scope>
</reference>
<sequence>MKKLPAYNRDILLNQFKLEAYFDAIVGIGYENDMNRLYSFLKDETPTTTDPLKTKIQELLKDGENGIFVQVIFSISSENECILRKAAMFGAIKHVSITNAVLQKAQQLSEGAITSKEDFEAFGTSCWFRAHQLFLTEPPSRLRRFDLNGTRIKKPKD</sequence>
<protein>
    <submittedName>
        <fullName evidence="2">Uncharacterized protein</fullName>
    </submittedName>
</protein>
<evidence type="ECO:0000313" key="1">
    <source>
        <dbReference type="Proteomes" id="UP000887579"/>
    </source>
</evidence>
<organism evidence="1 2">
    <name type="scientific">Panagrolaimus sp. ES5</name>
    <dbReference type="NCBI Taxonomy" id="591445"/>
    <lineage>
        <taxon>Eukaryota</taxon>
        <taxon>Metazoa</taxon>
        <taxon>Ecdysozoa</taxon>
        <taxon>Nematoda</taxon>
        <taxon>Chromadorea</taxon>
        <taxon>Rhabditida</taxon>
        <taxon>Tylenchina</taxon>
        <taxon>Panagrolaimomorpha</taxon>
        <taxon>Panagrolaimoidea</taxon>
        <taxon>Panagrolaimidae</taxon>
        <taxon>Panagrolaimus</taxon>
    </lineage>
</organism>
<proteinExistence type="predicted"/>
<accession>A0AC34FCU8</accession>
<name>A0AC34FCU8_9BILA</name>
<dbReference type="Proteomes" id="UP000887579">
    <property type="component" value="Unplaced"/>
</dbReference>
<dbReference type="WBParaSite" id="ES5_v2.g14935.t1">
    <property type="protein sequence ID" value="ES5_v2.g14935.t1"/>
    <property type="gene ID" value="ES5_v2.g14935"/>
</dbReference>